<feature type="compositionally biased region" description="Low complexity" evidence="1">
    <location>
        <begin position="146"/>
        <end position="167"/>
    </location>
</feature>
<protein>
    <recommendedName>
        <fullName evidence="2">LysM domain-containing protein</fullName>
    </recommendedName>
</protein>
<proteinExistence type="predicted"/>
<comment type="caution">
    <text evidence="3">The sequence shown here is derived from an EMBL/GenBank/DDBJ whole genome shotgun (WGS) entry which is preliminary data.</text>
</comment>
<feature type="region of interest" description="Disordered" evidence="1">
    <location>
        <begin position="194"/>
        <end position="378"/>
    </location>
</feature>
<feature type="compositionally biased region" description="Low complexity" evidence="1">
    <location>
        <begin position="306"/>
        <end position="327"/>
    </location>
</feature>
<feature type="compositionally biased region" description="Low complexity" evidence="1">
    <location>
        <begin position="202"/>
        <end position="250"/>
    </location>
</feature>
<name>A0ABQ6LR52_9RHOB</name>
<feature type="region of interest" description="Disordered" evidence="1">
    <location>
        <begin position="92"/>
        <end position="171"/>
    </location>
</feature>
<dbReference type="RefSeq" id="WP_285672292.1">
    <property type="nucleotide sequence ID" value="NZ_BSYI01000020.1"/>
</dbReference>
<evidence type="ECO:0000259" key="2">
    <source>
        <dbReference type="PROSITE" id="PS51782"/>
    </source>
</evidence>
<feature type="compositionally biased region" description="Low complexity" evidence="1">
    <location>
        <begin position="266"/>
        <end position="277"/>
    </location>
</feature>
<dbReference type="SUPFAM" id="SSF53850">
    <property type="entry name" value="Periplasmic binding protein-like II"/>
    <property type="match status" value="1"/>
</dbReference>
<dbReference type="InterPro" id="IPR036779">
    <property type="entry name" value="LysM_dom_sf"/>
</dbReference>
<feature type="domain" description="LysM" evidence="2">
    <location>
        <begin position="38"/>
        <end position="86"/>
    </location>
</feature>
<evidence type="ECO:0000256" key="1">
    <source>
        <dbReference type="SAM" id="MobiDB-lite"/>
    </source>
</evidence>
<feature type="compositionally biased region" description="Low complexity" evidence="1">
    <location>
        <begin position="346"/>
        <end position="368"/>
    </location>
</feature>
<dbReference type="PROSITE" id="PS51782">
    <property type="entry name" value="LYSM"/>
    <property type="match status" value="1"/>
</dbReference>
<dbReference type="EMBL" id="BSYI01000020">
    <property type="protein sequence ID" value="GMG83496.1"/>
    <property type="molecule type" value="Genomic_DNA"/>
</dbReference>
<dbReference type="Gene3D" id="3.10.350.10">
    <property type="entry name" value="LysM domain"/>
    <property type="match status" value="1"/>
</dbReference>
<evidence type="ECO:0000313" key="4">
    <source>
        <dbReference type="Proteomes" id="UP001239909"/>
    </source>
</evidence>
<dbReference type="CDD" id="cd00118">
    <property type="entry name" value="LysM"/>
    <property type="match status" value="1"/>
</dbReference>
<sequence>MTGRSGQGLAIIAVAASLAITAGTERASAQSRQIPCGEFYDVQPGDTLREIALDAYTVGNYQIIFDANRDILSTPSLLLVGQRLFIPCLDGSGPRTRQEAETRKVQEQQAILQPPEPSAEQFALPAPVPQPSEEELFGTEAESTEAAESTAEAAAGGAEPAPAAAVRARPRRVVRTEVIPQPETVRLAMLEAATSAPRAEPGRQPIQPGIGPQPGAGAPAAQPAATTRQTARQTTLLQPARAGGQSLQPGLPAPQPGGTGTGTGSSSGTTTSRPAPAGTLQPAPGASAAGPRIGNVQPAPGARGTSSVQPAPGASGAAGSSIQPAPGSSGGAGDRQSGLPAGGQASGAAASDTSAGAGAADAAPTTGSGESGGFDQPVTARLLPESAPRPLAQPAPDQPIPRLALSLDSGFGSIGGAAAPNPDAPAQAAAAAPAKAAPIRLLTGSYPPYTGQDLPERGMLTDVVLRAIETAAPAAETQVAFINDWNAHLSILLPQGAFDLGFPWLKPNCDKPDLLNQELRSRCTDFAWSQPLHEVVIGYFVKSGTPLEAVHDQAELAGLTFCRPAGMQLFDLEQRGLGADAVTLVTPDTAAECLAGLVAGEIDVVSLSVTQVEGELAEAGLIGQVAELPELADILTLHVISPRSSPLGQSHLALINRGLSEMRESGEWFEVVSRHLAGFTTGTQ</sequence>
<feature type="region of interest" description="Disordered" evidence="1">
    <location>
        <begin position="387"/>
        <end position="406"/>
    </location>
</feature>
<feature type="compositionally biased region" description="Acidic residues" evidence="1">
    <location>
        <begin position="132"/>
        <end position="145"/>
    </location>
</feature>
<dbReference type="InterPro" id="IPR018392">
    <property type="entry name" value="LysM"/>
</dbReference>
<accession>A0ABQ6LR52</accession>
<dbReference type="SMART" id="SM00257">
    <property type="entry name" value="LysM"/>
    <property type="match status" value="1"/>
</dbReference>
<dbReference type="Proteomes" id="UP001239909">
    <property type="component" value="Unassembled WGS sequence"/>
</dbReference>
<organism evidence="3 4">
    <name type="scientific">Paralimibaculum aggregatum</name>
    <dbReference type="NCBI Taxonomy" id="3036245"/>
    <lineage>
        <taxon>Bacteria</taxon>
        <taxon>Pseudomonadati</taxon>
        <taxon>Pseudomonadota</taxon>
        <taxon>Alphaproteobacteria</taxon>
        <taxon>Rhodobacterales</taxon>
        <taxon>Paracoccaceae</taxon>
        <taxon>Paralimibaculum</taxon>
    </lineage>
</organism>
<gene>
    <name evidence="3" type="ORF">LNKW23_27090</name>
</gene>
<keyword evidence="4" id="KW-1185">Reference proteome</keyword>
<feature type="compositionally biased region" description="Basic and acidic residues" evidence="1">
    <location>
        <begin position="96"/>
        <end position="106"/>
    </location>
</feature>
<evidence type="ECO:0000313" key="3">
    <source>
        <dbReference type="EMBL" id="GMG83496.1"/>
    </source>
</evidence>
<reference evidence="3 4" key="1">
    <citation type="submission" date="2023-04" db="EMBL/GenBank/DDBJ databases">
        <title>Marinoamorphus aggregata gen. nov., sp. Nov., isolate from tissue of brittle star Ophioplocus japonicus.</title>
        <authorList>
            <person name="Kawano K."/>
            <person name="Sawayama S."/>
            <person name="Nakagawa S."/>
        </authorList>
    </citation>
    <scope>NUCLEOTIDE SEQUENCE [LARGE SCALE GENOMIC DNA]</scope>
    <source>
        <strain evidence="3 4">NKW23</strain>
    </source>
</reference>